<dbReference type="Pfam" id="PF00654">
    <property type="entry name" value="Voltage_CLC"/>
    <property type="match status" value="1"/>
</dbReference>
<evidence type="ECO:0000256" key="6">
    <source>
        <dbReference type="ARBA" id="ARBA00023136"/>
    </source>
</evidence>
<keyword evidence="8" id="KW-0868">Chloride</keyword>
<gene>
    <name evidence="12" type="ORF">A8L58_11010</name>
    <name evidence="11" type="ORF">AXH35_09570</name>
</gene>
<evidence type="ECO:0000256" key="3">
    <source>
        <dbReference type="ARBA" id="ARBA00022692"/>
    </source>
</evidence>
<feature type="transmembrane region" description="Helical" evidence="10">
    <location>
        <begin position="353"/>
        <end position="377"/>
    </location>
</feature>
<dbReference type="InterPro" id="IPR014743">
    <property type="entry name" value="Cl-channel_core"/>
</dbReference>
<keyword evidence="9" id="KW-0407">Ion channel</keyword>
<reference evidence="12 14" key="1">
    <citation type="journal article" date="2016" name="Plant Dis.">
        <title>Improved production of propionic acid using genome shuffling.</title>
        <authorList>
            <person name="Luna-Flores C.H."/>
            <person name="Palfreyman R.W."/>
            <person name="Kromer J.O."/>
            <person name="Nielsen L.K."/>
            <person name="Marcellin E."/>
        </authorList>
    </citation>
    <scope>NUCLEOTIDE SEQUENCE [LARGE SCALE GENOMIC DNA]</scope>
    <source>
        <strain evidence="12 14">F3E8</strain>
    </source>
</reference>
<dbReference type="InterPro" id="IPR001807">
    <property type="entry name" value="ClC"/>
</dbReference>
<feature type="transmembrane region" description="Helical" evidence="10">
    <location>
        <begin position="54"/>
        <end position="74"/>
    </location>
</feature>
<dbReference type="GO" id="GO:0005254">
    <property type="term" value="F:chloride channel activity"/>
    <property type="evidence" value="ECO:0007669"/>
    <property type="project" value="UniProtKB-KW"/>
</dbReference>
<evidence type="ECO:0000256" key="10">
    <source>
        <dbReference type="SAM" id="Phobius"/>
    </source>
</evidence>
<keyword evidence="4 10" id="KW-1133">Transmembrane helix</keyword>
<keyword evidence="5" id="KW-0406">Ion transport</keyword>
<evidence type="ECO:0000313" key="13">
    <source>
        <dbReference type="Proteomes" id="UP000075221"/>
    </source>
</evidence>
<dbReference type="InterPro" id="IPR050368">
    <property type="entry name" value="ClC-type_chloride_channel"/>
</dbReference>
<dbReference type="PANTHER" id="PTHR43427:SF6">
    <property type="entry name" value="CHLORIDE CHANNEL PROTEIN CLC-E"/>
    <property type="match status" value="1"/>
</dbReference>
<dbReference type="SUPFAM" id="SSF81340">
    <property type="entry name" value="Clc chloride channel"/>
    <property type="match status" value="1"/>
</dbReference>
<feature type="transmembrane region" description="Helical" evidence="10">
    <location>
        <begin position="7"/>
        <end position="28"/>
    </location>
</feature>
<proteinExistence type="predicted"/>
<comment type="subcellular location">
    <subcellularLocation>
        <location evidence="1">Membrane</location>
        <topology evidence="1">Multi-pass membrane protein</topology>
    </subcellularLocation>
</comment>
<keyword evidence="6 10" id="KW-0472">Membrane</keyword>
<feature type="transmembrane region" description="Helical" evidence="10">
    <location>
        <begin position="227"/>
        <end position="248"/>
    </location>
</feature>
<feature type="transmembrane region" description="Helical" evidence="10">
    <location>
        <begin position="260"/>
        <end position="278"/>
    </location>
</feature>
<organism evidence="11 13">
    <name type="scientific">Acidipropionibacterium acidipropionici</name>
    <dbReference type="NCBI Taxonomy" id="1748"/>
    <lineage>
        <taxon>Bacteria</taxon>
        <taxon>Bacillati</taxon>
        <taxon>Actinomycetota</taxon>
        <taxon>Actinomycetes</taxon>
        <taxon>Propionibacteriales</taxon>
        <taxon>Propionibacteriaceae</taxon>
        <taxon>Acidipropionibacterium</taxon>
    </lineage>
</organism>
<evidence type="ECO:0000256" key="1">
    <source>
        <dbReference type="ARBA" id="ARBA00004141"/>
    </source>
</evidence>
<feature type="transmembrane region" description="Helical" evidence="10">
    <location>
        <begin position="298"/>
        <end position="318"/>
    </location>
</feature>
<keyword evidence="7" id="KW-0869">Chloride channel</keyword>
<protein>
    <recommendedName>
        <fullName evidence="15">Chloride channel protein</fullName>
    </recommendedName>
</protein>
<keyword evidence="3 10" id="KW-0812">Transmembrane</keyword>
<evidence type="ECO:0000256" key="8">
    <source>
        <dbReference type="ARBA" id="ARBA00023214"/>
    </source>
</evidence>
<dbReference type="Proteomes" id="UP000178666">
    <property type="component" value="Chromosome"/>
</dbReference>
<dbReference type="Gene3D" id="1.10.3080.10">
    <property type="entry name" value="Clc chloride channel"/>
    <property type="match status" value="1"/>
</dbReference>
<dbReference type="EMBL" id="CP014352">
    <property type="protein sequence ID" value="AMS05661.1"/>
    <property type="molecule type" value="Genomic_DNA"/>
</dbReference>
<keyword evidence="14" id="KW-1185">Reference proteome</keyword>
<evidence type="ECO:0000313" key="11">
    <source>
        <dbReference type="EMBL" id="AMS05661.1"/>
    </source>
</evidence>
<dbReference type="RefSeq" id="WP_062819719.1">
    <property type="nucleotide sequence ID" value="NZ_CP014352.1"/>
</dbReference>
<evidence type="ECO:0000256" key="9">
    <source>
        <dbReference type="ARBA" id="ARBA00023303"/>
    </source>
</evidence>
<feature type="transmembrane region" description="Helical" evidence="10">
    <location>
        <begin position="389"/>
        <end position="412"/>
    </location>
</feature>
<reference evidence="11 13" key="2">
    <citation type="submission" date="2016-02" db="EMBL/GenBank/DDBJ databases">
        <title>Complete Genome Sequence of Propionibacterium acidipropionici ATCC 55737.</title>
        <authorList>
            <person name="Luna Flores C.H."/>
            <person name="Nielsen L.K."/>
            <person name="Marcellin E."/>
        </authorList>
    </citation>
    <scope>NUCLEOTIDE SEQUENCE [LARGE SCALE GENOMIC DNA]</scope>
    <source>
        <strain evidence="11 13">ATCC 55737</strain>
    </source>
</reference>
<dbReference type="PANTHER" id="PTHR43427">
    <property type="entry name" value="CHLORIDE CHANNEL PROTEIN CLC-E"/>
    <property type="match status" value="1"/>
</dbReference>
<name>A0AAC8YF88_9ACTN</name>
<accession>A0AAC8YF88</accession>
<keyword evidence="2" id="KW-0813">Transport</keyword>
<feature type="transmembrane region" description="Helical" evidence="10">
    <location>
        <begin position="188"/>
        <end position="206"/>
    </location>
</feature>
<feature type="transmembrane region" description="Helical" evidence="10">
    <location>
        <begin position="324"/>
        <end position="346"/>
    </location>
</feature>
<evidence type="ECO:0000256" key="4">
    <source>
        <dbReference type="ARBA" id="ARBA00022989"/>
    </source>
</evidence>
<sequence length="418" mass="43385">MSRSLRVVLAVILAGIVAGVAGGLLSLLNHGIETLAMGHPYFRDPAGVAAVPTWRRLCVPVVGGLIAGLVWAWLRRRGQMVSVRQSVDVENPRRLSPGTVVDAVAQLVVVGSGTSLGRETAPRQITGYLGQAISERLRLGPEGRRTIIATASAAGLAAVYNVPLAGALYALELILKPDLRTVKGWLEVLAAAVVSGLATVTAWLFTDNAATYWLPHRSALHPTWHDGLTLLLVAVVCLAGGGLFGWCVTAARRRPVPDRAIWWTVPLGSAVVAVIALVVPQVPGNGQIMVQSVLQTPLLLTTLGLMAMAKLLGTAIALRTGATGGLLTPSLAVGACLGAMVAVATGNVTAGDVAVFAMTGAGCLLAVTQGAPLFALAFTLELVQAPADLITAACAAVWLTWAGHLVATRALARWRRRA</sequence>
<dbReference type="EMBL" id="CP015970">
    <property type="protein sequence ID" value="AOZ47130.1"/>
    <property type="molecule type" value="Genomic_DNA"/>
</dbReference>
<evidence type="ECO:0000313" key="14">
    <source>
        <dbReference type="Proteomes" id="UP000178666"/>
    </source>
</evidence>
<feature type="transmembrane region" description="Helical" evidence="10">
    <location>
        <begin position="146"/>
        <end position="168"/>
    </location>
</feature>
<evidence type="ECO:0000256" key="2">
    <source>
        <dbReference type="ARBA" id="ARBA00022448"/>
    </source>
</evidence>
<evidence type="ECO:0000256" key="5">
    <source>
        <dbReference type="ARBA" id="ARBA00023065"/>
    </source>
</evidence>
<evidence type="ECO:0000256" key="7">
    <source>
        <dbReference type="ARBA" id="ARBA00023173"/>
    </source>
</evidence>
<dbReference type="PRINTS" id="PR00762">
    <property type="entry name" value="CLCHANNEL"/>
</dbReference>
<evidence type="ECO:0000313" key="12">
    <source>
        <dbReference type="EMBL" id="AOZ47130.1"/>
    </source>
</evidence>
<evidence type="ECO:0008006" key="15">
    <source>
        <dbReference type="Google" id="ProtNLM"/>
    </source>
</evidence>
<dbReference type="AlphaFoldDB" id="A0AAC8YF88"/>
<dbReference type="GO" id="GO:0034707">
    <property type="term" value="C:chloride channel complex"/>
    <property type="evidence" value="ECO:0007669"/>
    <property type="project" value="UniProtKB-KW"/>
</dbReference>
<dbReference type="Proteomes" id="UP000075221">
    <property type="component" value="Chromosome"/>
</dbReference>